<feature type="transmembrane region" description="Helical" evidence="2">
    <location>
        <begin position="154"/>
        <end position="175"/>
    </location>
</feature>
<dbReference type="STRING" id="229920.ADM99_09605"/>
<feature type="transmembrane region" description="Helical" evidence="2">
    <location>
        <begin position="187"/>
        <end position="207"/>
    </location>
</feature>
<dbReference type="Proteomes" id="UP000050430">
    <property type="component" value="Unassembled WGS sequence"/>
</dbReference>
<feature type="transmembrane region" description="Helical" evidence="2">
    <location>
        <begin position="112"/>
        <end position="134"/>
    </location>
</feature>
<feature type="transmembrane region" description="Helical" evidence="2">
    <location>
        <begin position="79"/>
        <end position="100"/>
    </location>
</feature>
<name>A0A0P6WNR9_9CHLR</name>
<evidence type="ECO:0000256" key="2">
    <source>
        <dbReference type="SAM" id="Phobius"/>
    </source>
</evidence>
<keyword evidence="2" id="KW-0472">Membrane</keyword>
<feature type="transmembrane region" description="Helical" evidence="2">
    <location>
        <begin position="18"/>
        <end position="35"/>
    </location>
</feature>
<feature type="transmembrane region" description="Helical" evidence="2">
    <location>
        <begin position="291"/>
        <end position="311"/>
    </location>
</feature>
<evidence type="ECO:0000259" key="3">
    <source>
        <dbReference type="Pfam" id="PF16927"/>
    </source>
</evidence>
<feature type="transmembrane region" description="Helical" evidence="2">
    <location>
        <begin position="219"/>
        <end position="248"/>
    </location>
</feature>
<dbReference type="RefSeq" id="WP_062420300.1">
    <property type="nucleotide sequence ID" value="NZ_BBYA01000001.1"/>
</dbReference>
<accession>A0A0P6WNR9</accession>
<sequence>MNTWVTGLLVFFRTTSQILSAGIAITAFSLLLYGLTFNLRDRVARTFALIMISVAVIFTGEALASTSTDLVEAEFWLKFSYVGITLLPAIYLNFSDAILATTGRPSRWRRKLAIRMSYIASLVFLLALPLGLLVGESSSEISSAPHLSPTIFTGFLFLYYFVTMVMAWINFVRSYMRTTTPTSRRRMAYLITGALAPAIGSFPFLLYNSQIALEHSLAFWTISALSNLIMGGLIVLMAYSVAFFGVPWPDRVVKSRLLKWIIRGPVTAIITLGLVTVVRRAGNVFGNPYSGMVPFIMVIAILLCEYMVTLFSPVWERLLFYGNDQKDLELLNNLEQRLVTRNDLSQFLEMILAAVRDRLQAGGAFIAAINGDGMELVKTTGNIDWLDEENSSVELVELVRQTNNSMETFLWNKTLILPLYHQETDDSSELLGLLGVTGIKSEHLELEQKQSLEQLAFRATIALRDRHIQQQLFRSLEQLTPDIDYLSELRAAGRYEPEHVLDITRPVDEEMTTWVKDALTHYWGGPRLTESPLLSLKIVQDMLETHDGNYPNALRALLKTAIEKVRPGGERRFTGEWMLYNILEMKFLEGKKVREIATKLAMSEADLYRKQRVALEAVAREIAQMEKEARESHTN</sequence>
<dbReference type="Pfam" id="PF16927">
    <property type="entry name" value="HisKA_7TM"/>
    <property type="match status" value="1"/>
</dbReference>
<dbReference type="AlphaFoldDB" id="A0A0P6WNR9"/>
<keyword evidence="2" id="KW-0812">Transmembrane</keyword>
<dbReference type="SUPFAM" id="SSF55781">
    <property type="entry name" value="GAF domain-like"/>
    <property type="match status" value="1"/>
</dbReference>
<dbReference type="EMBL" id="LGCK01000010">
    <property type="protein sequence ID" value="KPL71707.1"/>
    <property type="molecule type" value="Genomic_DNA"/>
</dbReference>
<dbReference type="InterPro" id="IPR031621">
    <property type="entry name" value="HisKA_7TM"/>
</dbReference>
<protein>
    <recommendedName>
        <fullName evidence="3">Histidine kinase N-terminal 7TM region domain-containing protein</fullName>
    </recommendedName>
</protein>
<feature type="transmembrane region" description="Helical" evidence="2">
    <location>
        <begin position="47"/>
        <end position="67"/>
    </location>
</feature>
<keyword evidence="5" id="KW-1185">Reference proteome</keyword>
<comment type="caution">
    <text evidence="4">The sequence shown here is derived from an EMBL/GenBank/DDBJ whole genome shotgun (WGS) entry which is preliminary data.</text>
</comment>
<keyword evidence="2" id="KW-1133">Transmembrane helix</keyword>
<evidence type="ECO:0000313" key="4">
    <source>
        <dbReference type="EMBL" id="KPL71707.1"/>
    </source>
</evidence>
<dbReference type="OrthoDB" id="144042at2"/>
<feature type="domain" description="Histidine kinase N-terminal 7TM region" evidence="3">
    <location>
        <begin position="25"/>
        <end position="211"/>
    </location>
</feature>
<organism evidence="4 5">
    <name type="scientific">Leptolinea tardivitalis</name>
    <dbReference type="NCBI Taxonomy" id="229920"/>
    <lineage>
        <taxon>Bacteria</taxon>
        <taxon>Bacillati</taxon>
        <taxon>Chloroflexota</taxon>
        <taxon>Anaerolineae</taxon>
        <taxon>Anaerolineales</taxon>
        <taxon>Anaerolineaceae</taxon>
        <taxon>Leptolinea</taxon>
    </lineage>
</organism>
<gene>
    <name evidence="4" type="ORF">ADM99_09605</name>
</gene>
<feature type="coiled-coil region" evidence="1">
    <location>
        <begin position="608"/>
        <end position="635"/>
    </location>
</feature>
<proteinExistence type="predicted"/>
<evidence type="ECO:0000256" key="1">
    <source>
        <dbReference type="SAM" id="Coils"/>
    </source>
</evidence>
<reference evidence="4 5" key="1">
    <citation type="submission" date="2015-07" db="EMBL/GenBank/DDBJ databases">
        <title>Genome sequence of Leptolinea tardivitalis DSM 16556.</title>
        <authorList>
            <person name="Hemp J."/>
            <person name="Ward L.M."/>
            <person name="Pace L.A."/>
            <person name="Fischer W.W."/>
        </authorList>
    </citation>
    <scope>NUCLEOTIDE SEQUENCE [LARGE SCALE GENOMIC DNA]</scope>
    <source>
        <strain evidence="4 5">YMTK-2</strain>
    </source>
</reference>
<keyword evidence="1" id="KW-0175">Coiled coil</keyword>
<evidence type="ECO:0000313" key="5">
    <source>
        <dbReference type="Proteomes" id="UP000050430"/>
    </source>
</evidence>
<feature type="transmembrane region" description="Helical" evidence="2">
    <location>
        <begin position="260"/>
        <end position="279"/>
    </location>
</feature>